<organism evidence="6 7">
    <name type="scientific">Corynebacterium lipophiloflavum (strain ATCC 700352 / DSM 44291 / CCUG 37336 / JCM 10383 / DMMZ 1944)</name>
    <dbReference type="NCBI Taxonomy" id="525263"/>
    <lineage>
        <taxon>Bacteria</taxon>
        <taxon>Bacillati</taxon>
        <taxon>Actinomycetota</taxon>
        <taxon>Actinomycetes</taxon>
        <taxon>Mycobacteriales</taxon>
        <taxon>Corynebacteriaceae</taxon>
        <taxon>Corynebacterium</taxon>
    </lineage>
</organism>
<dbReference type="STRING" id="525263.HMPREF0298_2260"/>
<dbReference type="PROSITE" id="PS51935">
    <property type="entry name" value="NLPC_P60"/>
    <property type="match status" value="1"/>
</dbReference>
<keyword evidence="2" id="KW-0645">Protease</keyword>
<dbReference type="Proteomes" id="UP000006196">
    <property type="component" value="Unassembled WGS sequence"/>
</dbReference>
<feature type="domain" description="NlpC/P60" evidence="5">
    <location>
        <begin position="199"/>
        <end position="312"/>
    </location>
</feature>
<evidence type="ECO:0000256" key="1">
    <source>
        <dbReference type="ARBA" id="ARBA00007074"/>
    </source>
</evidence>
<protein>
    <submittedName>
        <fullName evidence="6">NlpC/P60 family protein</fullName>
    </submittedName>
</protein>
<keyword evidence="3" id="KW-0378">Hydrolase</keyword>
<reference evidence="6" key="1">
    <citation type="submission" date="2009-01" db="EMBL/GenBank/DDBJ databases">
        <authorList>
            <person name="Qin X."/>
            <person name="Bachman B."/>
            <person name="Battles P."/>
            <person name="Bell A."/>
            <person name="Bess C."/>
            <person name="Bickham C."/>
            <person name="Chaboub L."/>
            <person name="Chen D."/>
            <person name="Coyle M."/>
            <person name="Deiros D.R."/>
            <person name="Dinh H."/>
            <person name="Forbes L."/>
            <person name="Fowler G."/>
            <person name="Francisco L."/>
            <person name="Fu Q."/>
            <person name="Gubbala S."/>
            <person name="Hale W."/>
            <person name="Han Y."/>
            <person name="Hemphill L."/>
            <person name="Highlander S.K."/>
            <person name="Hirani K."/>
            <person name="Hogues M."/>
            <person name="Jackson L."/>
            <person name="Jakkamsetti A."/>
            <person name="Javaid M."/>
            <person name="Jiang H."/>
            <person name="Korchina V."/>
            <person name="Kovar C."/>
            <person name="Lara F."/>
            <person name="Lee S."/>
            <person name="Mata R."/>
            <person name="Mathew T."/>
            <person name="Moen C."/>
            <person name="Morales K."/>
            <person name="Munidasa M."/>
            <person name="Nazareth L."/>
            <person name="Ngo R."/>
            <person name="Nguyen L."/>
            <person name="Okwuonu G."/>
            <person name="Ongeri F."/>
            <person name="Patil S."/>
            <person name="Petrosino J."/>
            <person name="Pham C."/>
            <person name="Pham P."/>
            <person name="Pu L.-L."/>
            <person name="Puazo M."/>
            <person name="Raj R."/>
            <person name="Reid J."/>
            <person name="Rouhana J."/>
            <person name="Saada N."/>
            <person name="Shang Y."/>
            <person name="Simmons D."/>
            <person name="Thornton R."/>
            <person name="Warren J."/>
            <person name="Weissenberger G."/>
            <person name="Zhang J."/>
            <person name="Zhang L."/>
            <person name="Zhou C."/>
            <person name="Zhu D."/>
            <person name="Muzny D."/>
            <person name="Worley K."/>
            <person name="Gibbs R."/>
        </authorList>
    </citation>
    <scope>NUCLEOTIDE SEQUENCE [LARGE SCALE GENOMIC DNA]</scope>
    <source>
        <strain evidence="6">DSM 44291</strain>
    </source>
</reference>
<dbReference type="PANTHER" id="PTHR47359:SF3">
    <property type="entry name" value="NLP_P60 DOMAIN-CONTAINING PROTEIN-RELATED"/>
    <property type="match status" value="1"/>
</dbReference>
<dbReference type="InterPro" id="IPR038765">
    <property type="entry name" value="Papain-like_cys_pep_sf"/>
</dbReference>
<proteinExistence type="inferred from homology"/>
<dbReference type="OrthoDB" id="5177647at2"/>
<sequence>MISPQEVLRTVAESIPPQFNPVRVAELPGLDSVVDLARVVGADPSRLIDAAESLAAHRSDIDNSMSAAAALLTQAAADITAVGQRYLAEAATLIALALTPTGQVSAALRLAELAQRAFDEINERLIQLERDLDPHTKLMTGIATSVLAEEPLQATPDAQRATEKLREIAQPVAMEQAADTTEHVLAEPAGGAGEATEGSAVGRAAVEAARSQLGTPYQWGGTSPGGFDCSGLTSWAYRQAGVELPRMAHQQAVGVQVPYDQLQPGDLAVWDGHVAMYAGDGMYIEAGDPVQMNPVRTQNLGMEFKGFWRPTG</sequence>
<evidence type="ECO:0000313" key="7">
    <source>
        <dbReference type="Proteomes" id="UP000006196"/>
    </source>
</evidence>
<accession>C0XUZ0</accession>
<name>C0XUZ0_CORLD</name>
<dbReference type="HOGENOM" id="CLU_060749_0_0_11"/>
<dbReference type="EMBL" id="ACHJ01000170">
    <property type="protein sequence ID" value="EEI15926.1"/>
    <property type="molecule type" value="Genomic_DNA"/>
</dbReference>
<evidence type="ECO:0000259" key="5">
    <source>
        <dbReference type="PROSITE" id="PS51935"/>
    </source>
</evidence>
<dbReference type="PANTHER" id="PTHR47359">
    <property type="entry name" value="PEPTIDOGLYCAN DL-ENDOPEPTIDASE CWLO"/>
    <property type="match status" value="1"/>
</dbReference>
<comment type="caution">
    <text evidence="6">The sequence shown here is derived from an EMBL/GenBank/DDBJ whole genome shotgun (WGS) entry which is preliminary data.</text>
</comment>
<keyword evidence="4" id="KW-0788">Thiol protease</keyword>
<evidence type="ECO:0000313" key="6">
    <source>
        <dbReference type="EMBL" id="EEI15926.1"/>
    </source>
</evidence>
<keyword evidence="7" id="KW-1185">Reference proteome</keyword>
<dbReference type="InterPro" id="IPR051794">
    <property type="entry name" value="PG_Endopeptidase_C40"/>
</dbReference>
<evidence type="ECO:0000256" key="3">
    <source>
        <dbReference type="ARBA" id="ARBA00022801"/>
    </source>
</evidence>
<comment type="similarity">
    <text evidence="1">Belongs to the peptidase C40 family.</text>
</comment>
<dbReference type="Gene3D" id="3.90.1720.10">
    <property type="entry name" value="endopeptidase domain like (from Nostoc punctiforme)"/>
    <property type="match status" value="1"/>
</dbReference>
<dbReference type="GO" id="GO:0008234">
    <property type="term" value="F:cysteine-type peptidase activity"/>
    <property type="evidence" value="ECO:0007669"/>
    <property type="project" value="UniProtKB-KW"/>
</dbReference>
<evidence type="ECO:0000256" key="4">
    <source>
        <dbReference type="ARBA" id="ARBA00022807"/>
    </source>
</evidence>
<dbReference type="Pfam" id="PF00877">
    <property type="entry name" value="NLPC_P60"/>
    <property type="match status" value="1"/>
</dbReference>
<dbReference type="SUPFAM" id="SSF54001">
    <property type="entry name" value="Cysteine proteinases"/>
    <property type="match status" value="1"/>
</dbReference>
<dbReference type="RefSeq" id="WP_006839553.1">
    <property type="nucleotide sequence ID" value="NZ_GG667191.1"/>
</dbReference>
<evidence type="ECO:0000256" key="2">
    <source>
        <dbReference type="ARBA" id="ARBA00022670"/>
    </source>
</evidence>
<dbReference type="GO" id="GO:0006508">
    <property type="term" value="P:proteolysis"/>
    <property type="evidence" value="ECO:0007669"/>
    <property type="project" value="UniProtKB-KW"/>
</dbReference>
<dbReference type="InterPro" id="IPR000064">
    <property type="entry name" value="NLP_P60_dom"/>
</dbReference>
<dbReference type="AlphaFoldDB" id="C0XUZ0"/>
<gene>
    <name evidence="6" type="ORF">HMPREF0298_2260</name>
</gene>
<dbReference type="eggNOG" id="COG0791">
    <property type="taxonomic scope" value="Bacteria"/>
</dbReference>